<name>A0A330LV71_9GAMM</name>
<reference evidence="2" key="1">
    <citation type="submission" date="2018-05" db="EMBL/GenBank/DDBJ databases">
        <authorList>
            <person name="Cea G.-C."/>
            <person name="William W."/>
        </authorList>
    </citation>
    <scope>NUCLEOTIDE SEQUENCE [LARGE SCALE GENOMIC DNA]</scope>
    <source>
        <strain evidence="2">DB21MT 5</strain>
    </source>
</reference>
<gene>
    <name evidence="1" type="ORF">MORIYA_3466</name>
</gene>
<dbReference type="EMBL" id="LS483250">
    <property type="protein sequence ID" value="SQD79921.1"/>
    <property type="molecule type" value="Genomic_DNA"/>
</dbReference>
<keyword evidence="2" id="KW-1185">Reference proteome</keyword>
<dbReference type="KEGG" id="mya:MORIYA_3466"/>
<evidence type="ECO:0000313" key="1">
    <source>
        <dbReference type="EMBL" id="SQD79921.1"/>
    </source>
</evidence>
<accession>A0A330LV71</accession>
<organism evidence="1 2">
    <name type="scientific">Moritella yayanosii</name>
    <dbReference type="NCBI Taxonomy" id="69539"/>
    <lineage>
        <taxon>Bacteria</taxon>
        <taxon>Pseudomonadati</taxon>
        <taxon>Pseudomonadota</taxon>
        <taxon>Gammaproteobacteria</taxon>
        <taxon>Alteromonadales</taxon>
        <taxon>Moritellaceae</taxon>
        <taxon>Moritella</taxon>
    </lineage>
</organism>
<sequence>MALKIILSVLLSYISSASNMIWLAGSDLQAATNQLPQFKQTFDILTIEIESLTELEVSDTEIIGLKCLSGKIGNKRFLLRYKFNGRKCSITMRCFQISTPTKLEKLHVSIKV</sequence>
<evidence type="ECO:0000313" key="2">
    <source>
        <dbReference type="Proteomes" id="UP000250163"/>
    </source>
</evidence>
<dbReference type="AlphaFoldDB" id="A0A330LV71"/>
<dbReference type="RefSeq" id="WP_232011652.1">
    <property type="nucleotide sequence ID" value="NZ_LS483250.1"/>
</dbReference>
<dbReference type="Proteomes" id="UP000250163">
    <property type="component" value="Chromosome MORIYA"/>
</dbReference>
<protein>
    <submittedName>
        <fullName evidence="1">Uncharacterized protein</fullName>
    </submittedName>
</protein>
<proteinExistence type="predicted"/>